<gene>
    <name evidence="2" type="ORF">OMM_03432</name>
</gene>
<sequence>MSSLLSNLEVQIRKEVEQLLRKHVRRLSGVTHELSNVFLSLDLLTLTSTVLLVERENEISQGLEDERYNENALLKSLSELGLSQEREVKRSLQLMEQKKYYDHTEDNKLRPLEVANKLNTHINEIFPKMPGLNLIVYFNQIMDEVLSSRKTVELAVAQIDKTLQTQGVSKFKTKGKAKPKRKETKARPSLASLLNKSKRLSSLGRRKKEKPLPQPKAENITPEPDQPKPPASKETLEEKAAKIVSDDLGNYVDQDFEGAYAINPDEIGAGVTDPQALADQFLGADGQTDTPKVISSPDTTDSEDTADTADTADTEDSESKDEIGSNAQSYADDLFESFQSAHQPGSDDASANEDKDKPEDIEDDDDHLEDEDEEHEDIDEEDEDETDEDEEEEEEEDDDEDDEDEDDDDDTVEEEDEDDDDTAEDDEIKSQIEAMNESLKTKRGLREKGHEPINCPLCHEETIVEMETSSHKTYYTCNNDECKFISWEKPYDQKCPKCEEPFLIQTHVDDVPVYQCPNDNCDFEVNLDDVDDDTFLPQTESITEPEISKPKKKKKRKKLVRKVKVKRK</sequence>
<organism evidence="2 3">
    <name type="scientific">Candidatus Magnetoglobus multicellularis str. Araruama</name>
    <dbReference type="NCBI Taxonomy" id="890399"/>
    <lineage>
        <taxon>Bacteria</taxon>
        <taxon>Pseudomonadati</taxon>
        <taxon>Thermodesulfobacteriota</taxon>
        <taxon>Desulfobacteria</taxon>
        <taxon>Desulfobacterales</taxon>
        <taxon>Desulfobacteraceae</taxon>
        <taxon>Candidatus Magnetoglobus</taxon>
    </lineage>
</organism>
<dbReference type="EMBL" id="ATBP01000472">
    <property type="protein sequence ID" value="ETR70172.1"/>
    <property type="molecule type" value="Genomic_DNA"/>
</dbReference>
<evidence type="ECO:0008006" key="4">
    <source>
        <dbReference type="Google" id="ProtNLM"/>
    </source>
</evidence>
<reference evidence="3" key="1">
    <citation type="submission" date="2012-11" db="EMBL/GenBank/DDBJ databases">
        <authorList>
            <person name="Lucero-Rivera Y.E."/>
            <person name="Tovar-Ramirez D."/>
        </authorList>
    </citation>
    <scope>NUCLEOTIDE SEQUENCE [LARGE SCALE GENOMIC DNA]</scope>
    <source>
        <strain evidence="3">Araruama</strain>
    </source>
</reference>
<name>A0A1V1P5L5_9BACT</name>
<protein>
    <recommendedName>
        <fullName evidence="4">DNA topoisomerase I</fullName>
    </recommendedName>
</protein>
<evidence type="ECO:0000313" key="3">
    <source>
        <dbReference type="Proteomes" id="UP000189670"/>
    </source>
</evidence>
<evidence type="ECO:0000313" key="2">
    <source>
        <dbReference type="EMBL" id="ETR70172.1"/>
    </source>
</evidence>
<evidence type="ECO:0000256" key="1">
    <source>
        <dbReference type="SAM" id="MobiDB-lite"/>
    </source>
</evidence>
<comment type="caution">
    <text evidence="2">The sequence shown here is derived from an EMBL/GenBank/DDBJ whole genome shotgun (WGS) entry which is preliminary data.</text>
</comment>
<feature type="region of interest" description="Disordered" evidence="1">
    <location>
        <begin position="535"/>
        <end position="568"/>
    </location>
</feature>
<dbReference type="AlphaFoldDB" id="A0A1V1P5L5"/>
<dbReference type="Proteomes" id="UP000189670">
    <property type="component" value="Unassembled WGS sequence"/>
</dbReference>
<accession>A0A1V1P5L5</accession>
<feature type="compositionally biased region" description="Basic residues" evidence="1">
    <location>
        <begin position="196"/>
        <end position="209"/>
    </location>
</feature>
<feature type="compositionally biased region" description="Basic residues" evidence="1">
    <location>
        <begin position="550"/>
        <end position="568"/>
    </location>
</feature>
<feature type="region of interest" description="Disordered" evidence="1">
    <location>
        <begin position="169"/>
        <end position="237"/>
    </location>
</feature>
<feature type="region of interest" description="Disordered" evidence="1">
    <location>
        <begin position="265"/>
        <end position="453"/>
    </location>
</feature>
<feature type="compositionally biased region" description="Acidic residues" evidence="1">
    <location>
        <begin position="359"/>
        <end position="427"/>
    </location>
</feature>
<feature type="compositionally biased region" description="Acidic residues" evidence="1">
    <location>
        <begin position="300"/>
        <end position="319"/>
    </location>
</feature>
<proteinExistence type="predicted"/>
<feature type="compositionally biased region" description="Basic residues" evidence="1">
    <location>
        <begin position="171"/>
        <end position="184"/>
    </location>
</feature>